<dbReference type="GO" id="GO:1990362">
    <property type="term" value="F:butanol dehydrogenase (NAD+) activity"/>
    <property type="evidence" value="ECO:0007669"/>
    <property type="project" value="InterPro"/>
</dbReference>
<dbReference type="EMBL" id="JQBS01000035">
    <property type="protein sequence ID" value="KRN54820.1"/>
    <property type="molecule type" value="Genomic_DNA"/>
</dbReference>
<evidence type="ECO:0000313" key="4">
    <source>
        <dbReference type="EMBL" id="KRN54820.1"/>
    </source>
</evidence>
<feature type="domain" description="Alcohol dehydrogenase iron-type/glycerol dehydrogenase GldA" evidence="2">
    <location>
        <begin position="13"/>
        <end position="182"/>
    </location>
</feature>
<dbReference type="GO" id="GO:0005829">
    <property type="term" value="C:cytosol"/>
    <property type="evidence" value="ECO:0007669"/>
    <property type="project" value="TreeGrafter"/>
</dbReference>
<gene>
    <name evidence="4" type="ORF">IV74_GL002410</name>
</gene>
<name>A0A0R2HY53_CARDV</name>
<dbReference type="GeneID" id="89589397"/>
<dbReference type="PATRIC" id="fig|1449336.4.peg.2448"/>
<dbReference type="SUPFAM" id="SSF56796">
    <property type="entry name" value="Dehydroquinate synthase-like"/>
    <property type="match status" value="1"/>
</dbReference>
<protein>
    <submittedName>
        <fullName evidence="4">Uncharacterized protein</fullName>
    </submittedName>
</protein>
<dbReference type="GO" id="GO:0046872">
    <property type="term" value="F:metal ion binding"/>
    <property type="evidence" value="ECO:0007669"/>
    <property type="project" value="InterPro"/>
</dbReference>
<dbReference type="InterPro" id="IPR001670">
    <property type="entry name" value="ADH_Fe/GldA"/>
</dbReference>
<dbReference type="InterPro" id="IPR018211">
    <property type="entry name" value="ADH_Fe_CS"/>
</dbReference>
<dbReference type="Proteomes" id="UP000051658">
    <property type="component" value="Unassembled WGS sequence"/>
</dbReference>
<dbReference type="eggNOG" id="COG1979">
    <property type="taxonomic scope" value="Bacteria"/>
</dbReference>
<dbReference type="Pfam" id="PF00465">
    <property type="entry name" value="Fe-ADH"/>
    <property type="match status" value="1"/>
</dbReference>
<keyword evidence="1" id="KW-0560">Oxidoreductase</keyword>
<comment type="caution">
    <text evidence="4">The sequence shown here is derived from an EMBL/GenBank/DDBJ whole genome shotgun (WGS) entry which is preliminary data.</text>
</comment>
<evidence type="ECO:0000256" key="1">
    <source>
        <dbReference type="ARBA" id="ARBA00023002"/>
    </source>
</evidence>
<evidence type="ECO:0000259" key="3">
    <source>
        <dbReference type="Pfam" id="PF25137"/>
    </source>
</evidence>
<dbReference type="Pfam" id="PF25137">
    <property type="entry name" value="ADH_Fe_C"/>
    <property type="match status" value="1"/>
</dbReference>
<reference evidence="4 5" key="1">
    <citation type="journal article" date="2015" name="Genome Announc.">
        <title>Expanding the biotechnology potential of lactobacilli through comparative genomics of 213 strains and associated genera.</title>
        <authorList>
            <person name="Sun Z."/>
            <person name="Harris H.M."/>
            <person name="McCann A."/>
            <person name="Guo C."/>
            <person name="Argimon S."/>
            <person name="Zhang W."/>
            <person name="Yang X."/>
            <person name="Jeffery I.B."/>
            <person name="Cooney J.C."/>
            <person name="Kagawa T.F."/>
            <person name="Liu W."/>
            <person name="Song Y."/>
            <person name="Salvetti E."/>
            <person name="Wrobel A."/>
            <person name="Rasinkangas P."/>
            <person name="Parkhill J."/>
            <person name="Rea M.C."/>
            <person name="O'Sullivan O."/>
            <person name="Ritari J."/>
            <person name="Douillard F.P."/>
            <person name="Paul Ross R."/>
            <person name="Yang R."/>
            <person name="Briner A.E."/>
            <person name="Felis G.E."/>
            <person name="de Vos W.M."/>
            <person name="Barrangou R."/>
            <person name="Klaenhammer T.R."/>
            <person name="Caufield P.W."/>
            <person name="Cui Y."/>
            <person name="Zhang H."/>
            <person name="O'Toole P.W."/>
        </authorList>
    </citation>
    <scope>NUCLEOTIDE SEQUENCE [LARGE SCALE GENOMIC DNA]</scope>
    <source>
        <strain evidence="4 5">DSM 20623</strain>
    </source>
</reference>
<dbReference type="PROSITE" id="PS00060">
    <property type="entry name" value="ADH_IRON_2"/>
    <property type="match status" value="1"/>
</dbReference>
<organism evidence="4 5">
    <name type="scientific">Carnobacterium divergens DSM 20623</name>
    <dbReference type="NCBI Taxonomy" id="1449336"/>
    <lineage>
        <taxon>Bacteria</taxon>
        <taxon>Bacillati</taxon>
        <taxon>Bacillota</taxon>
        <taxon>Bacilli</taxon>
        <taxon>Lactobacillales</taxon>
        <taxon>Carnobacteriaceae</taxon>
        <taxon>Carnobacterium</taxon>
    </lineage>
</organism>
<dbReference type="FunFam" id="3.40.50.1970:FF:000003">
    <property type="entry name" value="Alcohol dehydrogenase, iron-containing"/>
    <property type="match status" value="1"/>
</dbReference>
<accession>A0A0R2HY53</accession>
<dbReference type="GO" id="GO:1990002">
    <property type="term" value="F:methylglyoxal reductase (NADPH) (acetol producing) activity"/>
    <property type="evidence" value="ECO:0007669"/>
    <property type="project" value="TreeGrafter"/>
</dbReference>
<dbReference type="PANTHER" id="PTHR43633:SF1">
    <property type="entry name" value="ALCOHOL DEHYDROGENASE YQHD"/>
    <property type="match status" value="1"/>
</dbReference>
<feature type="domain" description="Fe-containing alcohol dehydrogenase-like C-terminal" evidence="3">
    <location>
        <begin position="194"/>
        <end position="365"/>
    </location>
</feature>
<dbReference type="Gene3D" id="3.40.50.1970">
    <property type="match status" value="1"/>
</dbReference>
<dbReference type="InterPro" id="IPR056798">
    <property type="entry name" value="ADH_Fe_C"/>
</dbReference>
<proteinExistence type="predicted"/>
<dbReference type="GO" id="GO:0008106">
    <property type="term" value="F:alcohol dehydrogenase (NADP+) activity"/>
    <property type="evidence" value="ECO:0007669"/>
    <property type="project" value="TreeGrafter"/>
</dbReference>
<dbReference type="InterPro" id="IPR044731">
    <property type="entry name" value="BDH-like"/>
</dbReference>
<sequence>MQTEISNFNFYNPTEIVFGKNRIPELDRLVPKNKKVLILYGGGSVVRFGTLDKVKEALPNRTIGEFGGIEANPTYETLMKAVELVKAENYEFLLAVGGGSVIDGTKFIAAGAIFDGDPIDIFGAGIGKGLPVTKSLPFGTVLTLPATGSEMNNGAVVTFVEKKAKLSFGSPFSFPKFSILEPELTYTLPTRQLANGVIDSFVHIMEQYLTYPVGGMVQDRFSEGLLQTLIEIGPKVIDEKNHDYNLRANFMWTATNALNRILAPGVPQDWASHSLGHEITALYHIDHARTLAIVLPSLMEIRQHEKREKLIQYAERVWHITDATEDEKIQLAISKTRAFFEQLGAPTHFKEYDLGEEVVEPLVAQLEKHQLTAISERRDQTLEISRRIYLNAL</sequence>
<dbReference type="RefSeq" id="WP_034568695.1">
    <property type="nucleotide sequence ID" value="NZ_JQBS01000035.1"/>
</dbReference>
<dbReference type="CDD" id="cd08187">
    <property type="entry name" value="BDH"/>
    <property type="match status" value="1"/>
</dbReference>
<evidence type="ECO:0000313" key="5">
    <source>
        <dbReference type="Proteomes" id="UP000051658"/>
    </source>
</evidence>
<evidence type="ECO:0000259" key="2">
    <source>
        <dbReference type="Pfam" id="PF00465"/>
    </source>
</evidence>
<dbReference type="AlphaFoldDB" id="A0A0R2HY53"/>
<dbReference type="Gene3D" id="1.20.1090.10">
    <property type="entry name" value="Dehydroquinate synthase-like - alpha domain"/>
    <property type="match status" value="1"/>
</dbReference>
<dbReference type="PANTHER" id="PTHR43633">
    <property type="entry name" value="ALCOHOL DEHYDROGENASE YQHD"/>
    <property type="match status" value="1"/>
</dbReference>
<keyword evidence="5" id="KW-1185">Reference proteome</keyword>